<keyword evidence="2" id="KW-1185">Reference proteome</keyword>
<accession>A0A9P5ZQU6</accession>
<name>A0A9P5ZQU6_PLEER</name>
<evidence type="ECO:0000313" key="1">
    <source>
        <dbReference type="EMBL" id="KAF9491837.1"/>
    </source>
</evidence>
<reference evidence="1" key="1">
    <citation type="submission" date="2020-11" db="EMBL/GenBank/DDBJ databases">
        <authorList>
            <consortium name="DOE Joint Genome Institute"/>
            <person name="Ahrendt S."/>
            <person name="Riley R."/>
            <person name="Andreopoulos W."/>
            <person name="Labutti K."/>
            <person name="Pangilinan J."/>
            <person name="Ruiz-Duenas F.J."/>
            <person name="Barrasa J.M."/>
            <person name="Sanchez-Garcia M."/>
            <person name="Camarero S."/>
            <person name="Miyauchi S."/>
            <person name="Serrano A."/>
            <person name="Linde D."/>
            <person name="Babiker R."/>
            <person name="Drula E."/>
            <person name="Ayuso-Fernandez I."/>
            <person name="Pacheco R."/>
            <person name="Padilla G."/>
            <person name="Ferreira P."/>
            <person name="Barriuso J."/>
            <person name="Kellner H."/>
            <person name="Castanera R."/>
            <person name="Alfaro M."/>
            <person name="Ramirez L."/>
            <person name="Pisabarro A.G."/>
            <person name="Kuo A."/>
            <person name="Tritt A."/>
            <person name="Lipzen A."/>
            <person name="He G."/>
            <person name="Yan M."/>
            <person name="Ng V."/>
            <person name="Cullen D."/>
            <person name="Martin F."/>
            <person name="Rosso M.-N."/>
            <person name="Henrissat B."/>
            <person name="Hibbett D."/>
            <person name="Martinez A.T."/>
            <person name="Grigoriev I.V."/>
        </authorList>
    </citation>
    <scope>NUCLEOTIDE SEQUENCE</scope>
    <source>
        <strain evidence="1">ATCC 90797</strain>
    </source>
</reference>
<dbReference type="Proteomes" id="UP000807025">
    <property type="component" value="Unassembled WGS sequence"/>
</dbReference>
<organism evidence="1 2">
    <name type="scientific">Pleurotus eryngii</name>
    <name type="common">Boletus of the steppes</name>
    <dbReference type="NCBI Taxonomy" id="5323"/>
    <lineage>
        <taxon>Eukaryota</taxon>
        <taxon>Fungi</taxon>
        <taxon>Dikarya</taxon>
        <taxon>Basidiomycota</taxon>
        <taxon>Agaricomycotina</taxon>
        <taxon>Agaricomycetes</taxon>
        <taxon>Agaricomycetidae</taxon>
        <taxon>Agaricales</taxon>
        <taxon>Pleurotineae</taxon>
        <taxon>Pleurotaceae</taxon>
        <taxon>Pleurotus</taxon>
    </lineage>
</organism>
<dbReference type="EMBL" id="MU154611">
    <property type="protein sequence ID" value="KAF9491837.1"/>
    <property type="molecule type" value="Genomic_DNA"/>
</dbReference>
<dbReference type="AlphaFoldDB" id="A0A9P5ZQU6"/>
<comment type="caution">
    <text evidence="1">The sequence shown here is derived from an EMBL/GenBank/DDBJ whole genome shotgun (WGS) entry which is preliminary data.</text>
</comment>
<sequence length="59" mass="6741">MHPVPVLSNSSKLRFARLHEHGREGTDTIQVRCRHPNAWHPATPSDVRQSTLMVENLQT</sequence>
<proteinExistence type="predicted"/>
<gene>
    <name evidence="1" type="ORF">BDN71DRAFT_1452269</name>
</gene>
<protein>
    <submittedName>
        <fullName evidence="1">Uncharacterized protein</fullName>
    </submittedName>
</protein>
<evidence type="ECO:0000313" key="2">
    <source>
        <dbReference type="Proteomes" id="UP000807025"/>
    </source>
</evidence>